<dbReference type="PROSITE" id="PS51464">
    <property type="entry name" value="SIS"/>
    <property type="match status" value="1"/>
</dbReference>
<dbReference type="Proteomes" id="UP000738879">
    <property type="component" value="Unassembled WGS sequence"/>
</dbReference>
<dbReference type="PANTHER" id="PTHR10937:SF14">
    <property type="entry name" value="FRUCTOSELYSINE 6-PHOSPHATE DEGLYCASE"/>
    <property type="match status" value="1"/>
</dbReference>
<dbReference type="Pfam" id="PF01380">
    <property type="entry name" value="SIS"/>
    <property type="match status" value="1"/>
</dbReference>
<reference evidence="2" key="2">
    <citation type="submission" date="2021-02" db="EMBL/GenBank/DDBJ databases">
        <title>Infant gut strain persistence is associated with maternal origin, phylogeny, and functional potential including surface adhesion and iron acquisition.</title>
        <authorList>
            <person name="Lou Y.C."/>
        </authorList>
    </citation>
    <scope>NUCLEOTIDE SEQUENCE</scope>
    <source>
        <strain evidence="2">L3_128_245G1_dasL3_128_245G1_concoct_49</strain>
    </source>
</reference>
<keyword evidence="4" id="KW-1185">Reference proteome</keyword>
<dbReference type="PANTHER" id="PTHR10937">
    <property type="entry name" value="GLUCOSAMINE--FRUCTOSE-6-PHOSPHATE AMINOTRANSFERASE, ISOMERIZING"/>
    <property type="match status" value="1"/>
</dbReference>
<name>A0A414NG01_9ACTN</name>
<dbReference type="EMBL" id="QSLJ01000001">
    <property type="protein sequence ID" value="RHF38601.1"/>
    <property type="molecule type" value="Genomic_DNA"/>
</dbReference>
<reference evidence="3 4" key="1">
    <citation type="submission" date="2018-08" db="EMBL/GenBank/DDBJ databases">
        <title>A genome reference for cultivated species of the human gut microbiota.</title>
        <authorList>
            <person name="Zou Y."/>
            <person name="Xue W."/>
            <person name="Luo G."/>
        </authorList>
    </citation>
    <scope>NUCLEOTIDE SEQUENCE [LARGE SCALE GENOMIC DNA]</scope>
    <source>
        <strain evidence="3 4">AM25-33</strain>
    </source>
</reference>
<dbReference type="EMBL" id="JAGZJA010000011">
    <property type="protein sequence ID" value="MBS5147554.1"/>
    <property type="molecule type" value="Genomic_DNA"/>
</dbReference>
<proteinExistence type="predicted"/>
<gene>
    <name evidence="3" type="ORF">DW682_02580</name>
    <name evidence="2" type="ORF">KHY67_07675</name>
</gene>
<evidence type="ECO:0000313" key="3">
    <source>
        <dbReference type="EMBL" id="RHF38601.1"/>
    </source>
</evidence>
<dbReference type="GO" id="GO:0004360">
    <property type="term" value="F:glutamine-fructose-6-phosphate transaminase (isomerizing) activity"/>
    <property type="evidence" value="ECO:0007669"/>
    <property type="project" value="TreeGrafter"/>
</dbReference>
<evidence type="ECO:0000313" key="2">
    <source>
        <dbReference type="EMBL" id="MBS5147554.1"/>
    </source>
</evidence>
<dbReference type="InterPro" id="IPR046348">
    <property type="entry name" value="SIS_dom_sf"/>
</dbReference>
<dbReference type="Gene3D" id="3.40.50.10490">
    <property type="entry name" value="Glucose-6-phosphate isomerase like protein, domain 1"/>
    <property type="match status" value="2"/>
</dbReference>
<dbReference type="GO" id="GO:0006002">
    <property type="term" value="P:fructose 6-phosphate metabolic process"/>
    <property type="evidence" value="ECO:0007669"/>
    <property type="project" value="TreeGrafter"/>
</dbReference>
<dbReference type="RefSeq" id="WP_006722934.1">
    <property type="nucleotide sequence ID" value="NZ_CABJEU010000001.1"/>
</dbReference>
<sequence>MAELEKVQLLNFDIDQYLKDGDATVAACAQAKAVADEIHEQGYENIFLLGIGGTYDELDMVRYFMKKYSEVEVHLVNAAELNVMGDNRLKKDSVVVTASASGDTKEIVKAVENITAQGIRVVAFTREDTPLGKLATTVISAPVATGRCDFTYLLFQAFALRLLNLRGDFDRYDDYMAQTKNLFQDLVDIRIKFEPKAEQIAKQFAEEPYTIFIASGALWGENVLFSMCVLEEMQWIRTRAVTSAEFFHGTLELVEPGVPVIITKGEDECRELDNRAEVFCKQYTDKLAVIDTAEYAVSGLDDEFRPLVSPMIAAATLHERLSKHYERITKHNLAYRRYYRQFAY</sequence>
<dbReference type="Proteomes" id="UP000283983">
    <property type="component" value="Unassembled WGS sequence"/>
</dbReference>
<feature type="domain" description="SIS" evidence="1">
    <location>
        <begin position="34"/>
        <end position="168"/>
    </location>
</feature>
<dbReference type="SUPFAM" id="SSF53697">
    <property type="entry name" value="SIS domain"/>
    <property type="match status" value="1"/>
</dbReference>
<dbReference type="InterPro" id="IPR001347">
    <property type="entry name" value="SIS_dom"/>
</dbReference>
<dbReference type="GO" id="GO:0006487">
    <property type="term" value="P:protein N-linked glycosylation"/>
    <property type="evidence" value="ECO:0007669"/>
    <property type="project" value="TreeGrafter"/>
</dbReference>
<evidence type="ECO:0000313" key="4">
    <source>
        <dbReference type="Proteomes" id="UP000283983"/>
    </source>
</evidence>
<dbReference type="InterPro" id="IPR024713">
    <property type="entry name" value="Fructosamine_deglycase_FrlB"/>
</dbReference>
<accession>A0A414NG01</accession>
<protein>
    <submittedName>
        <fullName evidence="3">SIS domain-containing protein</fullName>
    </submittedName>
</protein>
<dbReference type="GO" id="GO:0006047">
    <property type="term" value="P:UDP-N-acetylglucosamine metabolic process"/>
    <property type="evidence" value="ECO:0007669"/>
    <property type="project" value="TreeGrafter"/>
</dbReference>
<organism evidence="3 4">
    <name type="scientific">Collinsella intestinalis</name>
    <dbReference type="NCBI Taxonomy" id="147207"/>
    <lineage>
        <taxon>Bacteria</taxon>
        <taxon>Bacillati</taxon>
        <taxon>Actinomycetota</taxon>
        <taxon>Coriobacteriia</taxon>
        <taxon>Coriobacteriales</taxon>
        <taxon>Coriobacteriaceae</taxon>
        <taxon>Collinsella</taxon>
    </lineage>
</organism>
<evidence type="ECO:0000259" key="1">
    <source>
        <dbReference type="PROSITE" id="PS51464"/>
    </source>
</evidence>
<dbReference type="GO" id="GO:0097367">
    <property type="term" value="F:carbohydrate derivative binding"/>
    <property type="evidence" value="ECO:0007669"/>
    <property type="project" value="InterPro"/>
</dbReference>
<dbReference type="AlphaFoldDB" id="A0A414NG01"/>
<comment type="caution">
    <text evidence="3">The sequence shown here is derived from an EMBL/GenBank/DDBJ whole genome shotgun (WGS) entry which is preliminary data.</text>
</comment>
<dbReference type="PIRSF" id="PIRSF009290">
    <property type="entry name" value="FrlB"/>
    <property type="match status" value="1"/>
</dbReference>